<feature type="region of interest" description="Disordered" evidence="12">
    <location>
        <begin position="130"/>
        <end position="150"/>
    </location>
</feature>
<keyword evidence="8" id="KW-0804">Transcription</keyword>
<dbReference type="PRINTS" id="PR00041">
    <property type="entry name" value="LEUZIPPRCREB"/>
</dbReference>
<dbReference type="PROSITE" id="PS50953">
    <property type="entry name" value="KID"/>
    <property type="match status" value="1"/>
</dbReference>
<feature type="domain" description="KID" evidence="14">
    <location>
        <begin position="86"/>
        <end position="145"/>
    </location>
</feature>
<dbReference type="Proteomes" id="UP000053872">
    <property type="component" value="Unassembled WGS sequence"/>
</dbReference>
<gene>
    <name evidence="15" type="primary">CREM</name>
    <name evidence="15" type="ORF">A306_00002469</name>
</gene>
<evidence type="ECO:0000256" key="11">
    <source>
        <dbReference type="SAM" id="Coils"/>
    </source>
</evidence>
<dbReference type="Gene3D" id="1.20.5.170">
    <property type="match status" value="1"/>
</dbReference>
<feature type="compositionally biased region" description="Polar residues" evidence="12">
    <location>
        <begin position="26"/>
        <end position="35"/>
    </location>
</feature>
<feature type="domain" description="BZIP" evidence="13">
    <location>
        <begin position="273"/>
        <end position="324"/>
    </location>
</feature>
<comment type="caution">
    <text evidence="15">The sequence shown here is derived from an EMBL/GenBank/DDBJ whole genome shotgun (WGS) entry which is preliminary data.</text>
</comment>
<evidence type="ECO:0000256" key="7">
    <source>
        <dbReference type="ARBA" id="ARBA00023159"/>
    </source>
</evidence>
<dbReference type="GO" id="GO:1990589">
    <property type="term" value="C:ATF4-CREB1 transcription factor complex"/>
    <property type="evidence" value="ECO:0007669"/>
    <property type="project" value="TreeGrafter"/>
</dbReference>
<dbReference type="PANTHER" id="PTHR45879:SF4">
    <property type="entry name" value="CAMP-RESPONSIVE ELEMENT MODULATOR"/>
    <property type="match status" value="1"/>
</dbReference>
<keyword evidence="7" id="KW-0010">Activator</keyword>
<dbReference type="CDD" id="cd14690">
    <property type="entry name" value="bZIP_CREB1"/>
    <property type="match status" value="1"/>
</dbReference>
<evidence type="ECO:0000313" key="16">
    <source>
        <dbReference type="Proteomes" id="UP000053872"/>
    </source>
</evidence>
<accession>A0A2I0MQ91</accession>
<proteinExistence type="inferred from homology"/>
<evidence type="ECO:0000256" key="10">
    <source>
        <dbReference type="ARBA" id="ARBA00039496"/>
    </source>
</evidence>
<dbReference type="GO" id="GO:0000978">
    <property type="term" value="F:RNA polymerase II cis-regulatory region sequence-specific DNA binding"/>
    <property type="evidence" value="ECO:0007669"/>
    <property type="project" value="TreeGrafter"/>
</dbReference>
<dbReference type="Pfam" id="PF00170">
    <property type="entry name" value="bZIP_1"/>
    <property type="match status" value="1"/>
</dbReference>
<evidence type="ECO:0000259" key="13">
    <source>
        <dbReference type="PROSITE" id="PS50217"/>
    </source>
</evidence>
<dbReference type="AlphaFoldDB" id="A0A2I0MQ91"/>
<keyword evidence="11" id="KW-0175">Coiled coil</keyword>
<protein>
    <recommendedName>
        <fullName evidence="10">cAMP-responsive element modulator</fullName>
    </recommendedName>
</protein>
<evidence type="ECO:0000256" key="5">
    <source>
        <dbReference type="ARBA" id="ARBA00023015"/>
    </source>
</evidence>
<keyword evidence="4" id="KW-0597">Phosphoprotein</keyword>
<feature type="coiled-coil region" evidence="11">
    <location>
        <begin position="298"/>
        <end position="325"/>
    </location>
</feature>
<dbReference type="PANTHER" id="PTHR45879">
    <property type="entry name" value="CYCLIC AMP RESPONSE ELEMENT-BINDING PROTEIN B"/>
    <property type="match status" value="1"/>
</dbReference>
<feature type="compositionally biased region" description="Low complexity" evidence="12">
    <location>
        <begin position="36"/>
        <end position="51"/>
    </location>
</feature>
<feature type="compositionally biased region" description="Acidic residues" evidence="12">
    <location>
        <begin position="137"/>
        <end position="146"/>
    </location>
</feature>
<dbReference type="EMBL" id="AKCR02000004">
    <property type="protein sequence ID" value="PKK31810.1"/>
    <property type="molecule type" value="Genomic_DNA"/>
</dbReference>
<evidence type="ECO:0000313" key="15">
    <source>
        <dbReference type="EMBL" id="PKK31810.1"/>
    </source>
</evidence>
<keyword evidence="3" id="KW-0678">Repressor</keyword>
<evidence type="ECO:0000256" key="4">
    <source>
        <dbReference type="ARBA" id="ARBA00022553"/>
    </source>
</evidence>
<keyword evidence="16" id="KW-1185">Reference proteome</keyword>
<dbReference type="PROSITE" id="PS00036">
    <property type="entry name" value="BZIP_BASIC"/>
    <property type="match status" value="1"/>
</dbReference>
<dbReference type="InterPro" id="IPR004827">
    <property type="entry name" value="bZIP"/>
</dbReference>
<comment type="similarity">
    <text evidence="2">Belongs to the bZIP family.</text>
</comment>
<organism evidence="15 16">
    <name type="scientific">Columba livia</name>
    <name type="common">Rock dove</name>
    <dbReference type="NCBI Taxonomy" id="8932"/>
    <lineage>
        <taxon>Eukaryota</taxon>
        <taxon>Metazoa</taxon>
        <taxon>Chordata</taxon>
        <taxon>Craniata</taxon>
        <taxon>Vertebrata</taxon>
        <taxon>Euteleostomi</taxon>
        <taxon>Archelosauria</taxon>
        <taxon>Archosauria</taxon>
        <taxon>Dinosauria</taxon>
        <taxon>Saurischia</taxon>
        <taxon>Theropoda</taxon>
        <taxon>Coelurosauria</taxon>
        <taxon>Aves</taxon>
        <taxon>Neognathae</taxon>
        <taxon>Neoaves</taxon>
        <taxon>Columbimorphae</taxon>
        <taxon>Columbiformes</taxon>
        <taxon>Columbidae</taxon>
        <taxon>Columba</taxon>
    </lineage>
</organism>
<keyword evidence="6" id="KW-0238">DNA-binding</keyword>
<dbReference type="InterPro" id="IPR003102">
    <property type="entry name" value="CREB1-like_pKID"/>
</dbReference>
<dbReference type="InterPro" id="IPR001630">
    <property type="entry name" value="Leuzip_CREB"/>
</dbReference>
<dbReference type="Pfam" id="PF02173">
    <property type="entry name" value="pKID"/>
    <property type="match status" value="1"/>
</dbReference>
<dbReference type="SMART" id="SM00338">
    <property type="entry name" value="BRLZ"/>
    <property type="match status" value="1"/>
</dbReference>
<evidence type="ECO:0000256" key="9">
    <source>
        <dbReference type="ARBA" id="ARBA00023242"/>
    </source>
</evidence>
<evidence type="ECO:0000256" key="3">
    <source>
        <dbReference type="ARBA" id="ARBA00022491"/>
    </source>
</evidence>
<evidence type="ECO:0000256" key="2">
    <source>
        <dbReference type="ARBA" id="ARBA00007163"/>
    </source>
</evidence>
<evidence type="ECO:0000256" key="12">
    <source>
        <dbReference type="SAM" id="MobiDB-lite"/>
    </source>
</evidence>
<dbReference type="SUPFAM" id="SSF57959">
    <property type="entry name" value="Leucine zipper domain"/>
    <property type="match status" value="1"/>
</dbReference>
<sequence length="331" mass="35535">MTMEMVASQQDENAVDSVPERDAARFQNQPGRSQISPESEVSVAASSAGRGSPAVTLVQLPSGHTVHAQGVIPATPPSVIRSAHMQAVQVASIADECAESEGIIDSQRRREILSRRPSYRKILNELSSDAPAIPKIEEEEKSEDEGTPSGMSPMAMPTSLYHTNAGQYITITQGGAIQISNPASDGVHGLQPLTMTNSGAPQPGATIVQYAGQSPDGTQQFFVPGSPVVVQAATGDMPAYQIRTPTTTLPQGVVMAASPGALHSPQQLAEEATRKRELRLMKNREAAKECRRRKKEYIKCLESRVAVLEVQNKKLIEELETLKDICSSKAD</sequence>
<keyword evidence="9" id="KW-0539">Nucleus</keyword>
<evidence type="ECO:0000256" key="1">
    <source>
        <dbReference type="ARBA" id="ARBA00004123"/>
    </source>
</evidence>
<dbReference type="InterPro" id="IPR046347">
    <property type="entry name" value="bZIP_sf"/>
</dbReference>
<dbReference type="PROSITE" id="PS50217">
    <property type="entry name" value="BZIP"/>
    <property type="match status" value="1"/>
</dbReference>
<name>A0A2I0MQ91_COLLI</name>
<feature type="region of interest" description="Disordered" evidence="12">
    <location>
        <begin position="1"/>
        <end position="51"/>
    </location>
</feature>
<dbReference type="GO" id="GO:0000981">
    <property type="term" value="F:DNA-binding transcription factor activity, RNA polymerase II-specific"/>
    <property type="evidence" value="ECO:0007669"/>
    <property type="project" value="TreeGrafter"/>
</dbReference>
<keyword evidence="5" id="KW-0805">Transcription regulation</keyword>
<comment type="subcellular location">
    <subcellularLocation>
        <location evidence="1">Nucleus</location>
    </subcellularLocation>
</comment>
<dbReference type="FunFam" id="1.20.5.170:FF:000003">
    <property type="entry name" value="cAMP-responsive element modulator isoform X2"/>
    <property type="match status" value="1"/>
</dbReference>
<reference evidence="15 16" key="1">
    <citation type="journal article" date="2013" name="Science">
        <title>Genomic diversity and evolution of the head crest in the rock pigeon.</title>
        <authorList>
            <person name="Shapiro M.D."/>
            <person name="Kronenberg Z."/>
            <person name="Li C."/>
            <person name="Domyan E.T."/>
            <person name="Pan H."/>
            <person name="Campbell M."/>
            <person name="Tan H."/>
            <person name="Huff C.D."/>
            <person name="Hu H."/>
            <person name="Vickrey A.I."/>
            <person name="Nielsen S.C."/>
            <person name="Stringham S.A."/>
            <person name="Hu H."/>
            <person name="Willerslev E."/>
            <person name="Gilbert M.T."/>
            <person name="Yandell M."/>
            <person name="Zhang G."/>
            <person name="Wang J."/>
        </authorList>
    </citation>
    <scope>NUCLEOTIDE SEQUENCE [LARGE SCALE GENOMIC DNA]</scope>
    <source>
        <tissue evidence="15">Blood</tissue>
    </source>
</reference>
<evidence type="ECO:0000259" key="14">
    <source>
        <dbReference type="PROSITE" id="PS50953"/>
    </source>
</evidence>
<evidence type="ECO:0000256" key="8">
    <source>
        <dbReference type="ARBA" id="ARBA00023163"/>
    </source>
</evidence>
<evidence type="ECO:0000256" key="6">
    <source>
        <dbReference type="ARBA" id="ARBA00023125"/>
    </source>
</evidence>